<gene>
    <name evidence="1" type="ORF">K466DRAFT_567205</name>
</gene>
<accession>A0A5C3P7D7</accession>
<dbReference type="InParanoid" id="A0A5C3P7D7"/>
<name>A0A5C3P7D7_9APHY</name>
<evidence type="ECO:0000313" key="1">
    <source>
        <dbReference type="EMBL" id="TFK84478.1"/>
    </source>
</evidence>
<sequence>MSSIRATTVRTVLVWEEPEPPDFSDLPPLLNHGEESEPPEFWDLPPLEARGDGVVSLLGEDSEVHGVQRLSLAIRVPSTAISEDHGDAMIKVPQVAFPETRVSARTWKTGTPVEVDLFQLKLEHEEAFLDLWSILSYFGAYHAPAEEELAHIRWLEFERTLQAIINDGEEAEDMRIMAVARWGRENLPNDVFDHPWWQGRWDWFAPSPPNIASQDEDAHLDIDGEQGDLCKSKARREAGRGVEAREPVEGLVNFHSSGNADSTATSLHGLVLLDRTHGGNSLESSKPHGLAARCPHYNNNLDANIAASHSPRRARCLGTRRNSA</sequence>
<dbReference type="Proteomes" id="UP000308197">
    <property type="component" value="Unassembled WGS sequence"/>
</dbReference>
<dbReference type="EMBL" id="ML211314">
    <property type="protein sequence ID" value="TFK84478.1"/>
    <property type="molecule type" value="Genomic_DNA"/>
</dbReference>
<organism evidence="1 2">
    <name type="scientific">Polyporus arcularius HHB13444</name>
    <dbReference type="NCBI Taxonomy" id="1314778"/>
    <lineage>
        <taxon>Eukaryota</taxon>
        <taxon>Fungi</taxon>
        <taxon>Dikarya</taxon>
        <taxon>Basidiomycota</taxon>
        <taxon>Agaricomycotina</taxon>
        <taxon>Agaricomycetes</taxon>
        <taxon>Polyporales</taxon>
        <taxon>Polyporaceae</taxon>
        <taxon>Polyporus</taxon>
    </lineage>
</organism>
<protein>
    <submittedName>
        <fullName evidence="1">Uncharacterized protein</fullName>
    </submittedName>
</protein>
<reference evidence="1 2" key="1">
    <citation type="journal article" date="2019" name="Nat. Ecol. Evol.">
        <title>Megaphylogeny resolves global patterns of mushroom evolution.</title>
        <authorList>
            <person name="Varga T."/>
            <person name="Krizsan K."/>
            <person name="Foldi C."/>
            <person name="Dima B."/>
            <person name="Sanchez-Garcia M."/>
            <person name="Sanchez-Ramirez S."/>
            <person name="Szollosi G.J."/>
            <person name="Szarkandi J.G."/>
            <person name="Papp V."/>
            <person name="Albert L."/>
            <person name="Andreopoulos W."/>
            <person name="Angelini C."/>
            <person name="Antonin V."/>
            <person name="Barry K.W."/>
            <person name="Bougher N.L."/>
            <person name="Buchanan P."/>
            <person name="Buyck B."/>
            <person name="Bense V."/>
            <person name="Catcheside P."/>
            <person name="Chovatia M."/>
            <person name="Cooper J."/>
            <person name="Damon W."/>
            <person name="Desjardin D."/>
            <person name="Finy P."/>
            <person name="Geml J."/>
            <person name="Haridas S."/>
            <person name="Hughes K."/>
            <person name="Justo A."/>
            <person name="Karasinski D."/>
            <person name="Kautmanova I."/>
            <person name="Kiss B."/>
            <person name="Kocsube S."/>
            <person name="Kotiranta H."/>
            <person name="LaButti K.M."/>
            <person name="Lechner B.E."/>
            <person name="Liimatainen K."/>
            <person name="Lipzen A."/>
            <person name="Lukacs Z."/>
            <person name="Mihaltcheva S."/>
            <person name="Morgado L.N."/>
            <person name="Niskanen T."/>
            <person name="Noordeloos M.E."/>
            <person name="Ohm R.A."/>
            <person name="Ortiz-Santana B."/>
            <person name="Ovrebo C."/>
            <person name="Racz N."/>
            <person name="Riley R."/>
            <person name="Savchenko A."/>
            <person name="Shiryaev A."/>
            <person name="Soop K."/>
            <person name="Spirin V."/>
            <person name="Szebenyi C."/>
            <person name="Tomsovsky M."/>
            <person name="Tulloss R.E."/>
            <person name="Uehling J."/>
            <person name="Grigoriev I.V."/>
            <person name="Vagvolgyi C."/>
            <person name="Papp T."/>
            <person name="Martin F.M."/>
            <person name="Miettinen O."/>
            <person name="Hibbett D.S."/>
            <person name="Nagy L.G."/>
        </authorList>
    </citation>
    <scope>NUCLEOTIDE SEQUENCE [LARGE SCALE GENOMIC DNA]</scope>
    <source>
        <strain evidence="1 2">HHB13444</strain>
    </source>
</reference>
<keyword evidence="2" id="KW-1185">Reference proteome</keyword>
<evidence type="ECO:0000313" key="2">
    <source>
        <dbReference type="Proteomes" id="UP000308197"/>
    </source>
</evidence>
<proteinExistence type="predicted"/>
<dbReference type="AlphaFoldDB" id="A0A5C3P7D7"/>